<sequence>MIIAKSDLREVKPFTSMVFMPACVSHITSVFLLYRIPYSYRCILFTIDFVIFEILLSIFPVYGATPAQSFLRFANFLFFLN</sequence>
<dbReference type="AlphaFoldDB" id="A0A0B1T6I6"/>
<evidence type="ECO:0000313" key="2">
    <source>
        <dbReference type="EMBL" id="KHJ91741.1"/>
    </source>
</evidence>
<protein>
    <submittedName>
        <fullName evidence="2">Uncharacterized protein</fullName>
    </submittedName>
</protein>
<keyword evidence="1" id="KW-0812">Transmembrane</keyword>
<evidence type="ECO:0000313" key="3">
    <source>
        <dbReference type="Proteomes" id="UP000053660"/>
    </source>
</evidence>
<organism evidence="2 3">
    <name type="scientific">Oesophagostomum dentatum</name>
    <name type="common">Nodular worm</name>
    <dbReference type="NCBI Taxonomy" id="61180"/>
    <lineage>
        <taxon>Eukaryota</taxon>
        <taxon>Metazoa</taxon>
        <taxon>Ecdysozoa</taxon>
        <taxon>Nematoda</taxon>
        <taxon>Chromadorea</taxon>
        <taxon>Rhabditida</taxon>
        <taxon>Rhabditina</taxon>
        <taxon>Rhabditomorpha</taxon>
        <taxon>Strongyloidea</taxon>
        <taxon>Strongylidae</taxon>
        <taxon>Oesophagostomum</taxon>
    </lineage>
</organism>
<keyword evidence="1" id="KW-1133">Transmembrane helix</keyword>
<evidence type="ECO:0000256" key="1">
    <source>
        <dbReference type="SAM" id="Phobius"/>
    </source>
</evidence>
<feature type="transmembrane region" description="Helical" evidence="1">
    <location>
        <begin position="43"/>
        <end position="62"/>
    </location>
</feature>
<dbReference type="EMBL" id="KN551845">
    <property type="protein sequence ID" value="KHJ91741.1"/>
    <property type="molecule type" value="Genomic_DNA"/>
</dbReference>
<reference evidence="2 3" key="1">
    <citation type="submission" date="2014-03" db="EMBL/GenBank/DDBJ databases">
        <title>Draft genome of the hookworm Oesophagostomum dentatum.</title>
        <authorList>
            <person name="Mitreva M."/>
        </authorList>
    </citation>
    <scope>NUCLEOTIDE SEQUENCE [LARGE SCALE GENOMIC DNA]</scope>
    <source>
        <strain evidence="2 3">OD-Hann</strain>
    </source>
</reference>
<feature type="transmembrane region" description="Helical" evidence="1">
    <location>
        <begin position="14"/>
        <end position="36"/>
    </location>
</feature>
<keyword evidence="1" id="KW-0472">Membrane</keyword>
<dbReference type="OrthoDB" id="10261550at2759"/>
<accession>A0A0B1T6I6</accession>
<name>A0A0B1T6I6_OESDE</name>
<dbReference type="Proteomes" id="UP000053660">
    <property type="component" value="Unassembled WGS sequence"/>
</dbReference>
<gene>
    <name evidence="2" type="ORF">OESDEN_08384</name>
</gene>
<keyword evidence="3" id="KW-1185">Reference proteome</keyword>
<proteinExistence type="predicted"/>